<dbReference type="AlphaFoldDB" id="A0AAJ4T4T0"/>
<feature type="domain" description="Glycosyltransferase 2-like" evidence="1">
    <location>
        <begin position="4"/>
        <end position="123"/>
    </location>
</feature>
<evidence type="ECO:0000313" key="3">
    <source>
        <dbReference type="Proteomes" id="UP000662821"/>
    </source>
</evidence>
<dbReference type="InterPro" id="IPR050834">
    <property type="entry name" value="Glycosyltransf_2"/>
</dbReference>
<protein>
    <submittedName>
        <fullName evidence="2">Glycosyltransferase</fullName>
    </submittedName>
</protein>
<dbReference type="SUPFAM" id="SSF53448">
    <property type="entry name" value="Nucleotide-diphospho-sugar transferases"/>
    <property type="match status" value="1"/>
</dbReference>
<dbReference type="Pfam" id="PF00535">
    <property type="entry name" value="Glycos_transf_2"/>
    <property type="match status" value="1"/>
</dbReference>
<gene>
    <name evidence="2" type="ORF">J3P46_24830</name>
</gene>
<reference evidence="2 3" key="1">
    <citation type="submission" date="2021-03" db="EMBL/GenBank/DDBJ databases">
        <title>Draft genome sequence of Janthinobacterium sp. strain PLB02 isolated from infected primmorphs (Lubomirskia baicalensis).</title>
        <authorList>
            <person name="Chernogor L.I."/>
            <person name="Belikov S.I."/>
            <person name="Petrushin I.S."/>
        </authorList>
    </citation>
    <scope>NUCLEOTIDE SEQUENCE [LARGE SCALE GENOMIC DNA]</scope>
    <source>
        <strain evidence="2 3">PLB02</strain>
    </source>
</reference>
<sequence>MNISIIIPYWKREKQIELMFSSLAEQIPSGVEAEVLVCDSHSGGQIEEIIMRAQEVHPCLNIRHLQCENIVAQKRNVGIREARHDLLIFLDDDCVPQADYLKNVFLDVGNNPGVILCGEIRFPASLVGGSNYYRYRDSKHPTFSSRPFRELDQWSFVSMNMVAKKTDLIQAGLFYDERFIGYGCEDHEFPWRILKAGMKIRMGRFCIDHHEYDGDIVKYKRKIFCTARDGMYMLSCLAPEIVHSHRKLRMIETIYSVKGISTVLARTLFSILFNRYFCRAVELFLKKTDAKRNFYFSRAYRYVLLCNYLAGVRSREDRLTQASVGAGWYD</sequence>
<dbReference type="Gene3D" id="3.90.550.10">
    <property type="entry name" value="Spore Coat Polysaccharide Biosynthesis Protein SpsA, Chain A"/>
    <property type="match status" value="1"/>
</dbReference>
<evidence type="ECO:0000259" key="1">
    <source>
        <dbReference type="Pfam" id="PF00535"/>
    </source>
</evidence>
<dbReference type="InterPro" id="IPR001173">
    <property type="entry name" value="Glyco_trans_2-like"/>
</dbReference>
<dbReference type="InterPro" id="IPR029044">
    <property type="entry name" value="Nucleotide-diphossugar_trans"/>
</dbReference>
<dbReference type="EMBL" id="CP071520">
    <property type="protein sequence ID" value="QSX95824.1"/>
    <property type="molecule type" value="Genomic_DNA"/>
</dbReference>
<organism evidence="2 3">
    <name type="scientific">Janthinobacterium lividum</name>
    <dbReference type="NCBI Taxonomy" id="29581"/>
    <lineage>
        <taxon>Bacteria</taxon>
        <taxon>Pseudomonadati</taxon>
        <taxon>Pseudomonadota</taxon>
        <taxon>Betaproteobacteria</taxon>
        <taxon>Burkholderiales</taxon>
        <taxon>Oxalobacteraceae</taxon>
        <taxon>Janthinobacterium</taxon>
    </lineage>
</organism>
<dbReference type="Proteomes" id="UP000662821">
    <property type="component" value="Chromosome"/>
</dbReference>
<accession>A0AAJ4T4T0</accession>
<dbReference type="PANTHER" id="PTHR43685:SF3">
    <property type="entry name" value="SLR2126 PROTEIN"/>
    <property type="match status" value="1"/>
</dbReference>
<dbReference type="RefSeq" id="WP_151096889.1">
    <property type="nucleotide sequence ID" value="NZ_CP071520.1"/>
</dbReference>
<name>A0AAJ4T4T0_9BURK</name>
<evidence type="ECO:0000313" key="2">
    <source>
        <dbReference type="EMBL" id="QSX95824.1"/>
    </source>
</evidence>
<proteinExistence type="predicted"/>
<dbReference type="PANTHER" id="PTHR43685">
    <property type="entry name" value="GLYCOSYLTRANSFERASE"/>
    <property type="match status" value="1"/>
</dbReference>